<dbReference type="SUPFAM" id="SSF52172">
    <property type="entry name" value="CheY-like"/>
    <property type="match status" value="1"/>
</dbReference>
<evidence type="ECO:0000256" key="2">
    <source>
        <dbReference type="ARBA" id="ARBA00022864"/>
    </source>
</evidence>
<reference evidence="6 7" key="1">
    <citation type="submission" date="2023-12" db="EMBL/GenBank/DDBJ databases">
        <title>A high-quality genome assembly for Dillenia turbinata (Dilleniales).</title>
        <authorList>
            <person name="Chanderbali A."/>
        </authorList>
    </citation>
    <scope>NUCLEOTIDE SEQUENCE [LARGE SCALE GENOMIC DNA]</scope>
    <source>
        <strain evidence="6">LSX21</strain>
        <tissue evidence="6">Leaf</tissue>
    </source>
</reference>
<evidence type="ECO:0000313" key="7">
    <source>
        <dbReference type="Proteomes" id="UP001370490"/>
    </source>
</evidence>
<protein>
    <submittedName>
        <fullName evidence="6">Signal transduction response regulator, receiver domain</fullName>
    </submittedName>
</protein>
<proteinExistence type="predicted"/>
<keyword evidence="3" id="KW-0902">Two-component regulatory system</keyword>
<dbReference type="GO" id="GO:0000160">
    <property type="term" value="P:phosphorelay signal transduction system"/>
    <property type="evidence" value="ECO:0007669"/>
    <property type="project" value="UniProtKB-KW"/>
</dbReference>
<evidence type="ECO:0000256" key="3">
    <source>
        <dbReference type="ARBA" id="ARBA00023012"/>
    </source>
</evidence>
<dbReference type="GO" id="GO:0009736">
    <property type="term" value="P:cytokinin-activated signaling pathway"/>
    <property type="evidence" value="ECO:0007669"/>
    <property type="project" value="UniProtKB-KW"/>
</dbReference>
<evidence type="ECO:0000256" key="1">
    <source>
        <dbReference type="ARBA" id="ARBA00022553"/>
    </source>
</evidence>
<dbReference type="Proteomes" id="UP001370490">
    <property type="component" value="Unassembled WGS sequence"/>
</dbReference>
<keyword evidence="7" id="KW-1185">Reference proteome</keyword>
<sequence>DVHVKLVITDYNMPRIKGYKLLKKIKESTSLKDGEVMIMSSQNKPKRIKSDGEFVADVWTMGQKSSETSSAIRCEQA</sequence>
<evidence type="ECO:0000313" key="6">
    <source>
        <dbReference type="EMBL" id="KAK6928898.1"/>
    </source>
</evidence>
<organism evidence="6 7">
    <name type="scientific">Dillenia turbinata</name>
    <dbReference type="NCBI Taxonomy" id="194707"/>
    <lineage>
        <taxon>Eukaryota</taxon>
        <taxon>Viridiplantae</taxon>
        <taxon>Streptophyta</taxon>
        <taxon>Embryophyta</taxon>
        <taxon>Tracheophyta</taxon>
        <taxon>Spermatophyta</taxon>
        <taxon>Magnoliopsida</taxon>
        <taxon>eudicotyledons</taxon>
        <taxon>Gunneridae</taxon>
        <taxon>Pentapetalae</taxon>
        <taxon>Dilleniales</taxon>
        <taxon>Dilleniaceae</taxon>
        <taxon>Dillenia</taxon>
    </lineage>
</organism>
<keyword evidence="1" id="KW-0597">Phosphoprotein</keyword>
<feature type="non-terminal residue" evidence="6">
    <location>
        <position position="1"/>
    </location>
</feature>
<accession>A0AAN8V5R0</accession>
<keyword evidence="5" id="KW-0804">Transcription</keyword>
<keyword evidence="4" id="KW-0805">Transcription regulation</keyword>
<dbReference type="AlphaFoldDB" id="A0AAN8V5R0"/>
<evidence type="ECO:0000256" key="4">
    <source>
        <dbReference type="ARBA" id="ARBA00023015"/>
    </source>
</evidence>
<dbReference type="InterPro" id="IPR011006">
    <property type="entry name" value="CheY-like_superfamily"/>
</dbReference>
<dbReference type="EMBL" id="JBAMMX010000013">
    <property type="protein sequence ID" value="KAK6928898.1"/>
    <property type="molecule type" value="Genomic_DNA"/>
</dbReference>
<comment type="caution">
    <text evidence="6">The sequence shown here is derived from an EMBL/GenBank/DDBJ whole genome shotgun (WGS) entry which is preliminary data.</text>
</comment>
<gene>
    <name evidence="6" type="ORF">RJ641_005103</name>
</gene>
<dbReference type="Gene3D" id="3.40.50.2300">
    <property type="match status" value="1"/>
</dbReference>
<dbReference type="PANTHER" id="PTHR43874">
    <property type="entry name" value="TWO-COMPONENT RESPONSE REGULATOR"/>
    <property type="match status" value="1"/>
</dbReference>
<evidence type="ECO:0000256" key="5">
    <source>
        <dbReference type="ARBA" id="ARBA00023163"/>
    </source>
</evidence>
<name>A0AAN8V5R0_9MAGN</name>
<keyword evidence="2" id="KW-0932">Cytokinin signaling pathway</keyword>
<dbReference type="PANTHER" id="PTHR43874:SF167">
    <property type="entry name" value="TWO-COMPONENT RESPONSE REGULATOR ARR9"/>
    <property type="match status" value="1"/>
</dbReference>
<dbReference type="InterPro" id="IPR045279">
    <property type="entry name" value="ARR-like"/>
</dbReference>